<accession>A0A445FMZ5</accession>
<organism evidence="2 3">
    <name type="scientific">Glycine soja</name>
    <name type="common">Wild soybean</name>
    <dbReference type="NCBI Taxonomy" id="3848"/>
    <lineage>
        <taxon>Eukaryota</taxon>
        <taxon>Viridiplantae</taxon>
        <taxon>Streptophyta</taxon>
        <taxon>Embryophyta</taxon>
        <taxon>Tracheophyta</taxon>
        <taxon>Spermatophyta</taxon>
        <taxon>Magnoliopsida</taxon>
        <taxon>eudicotyledons</taxon>
        <taxon>Gunneridae</taxon>
        <taxon>Pentapetalae</taxon>
        <taxon>rosids</taxon>
        <taxon>fabids</taxon>
        <taxon>Fabales</taxon>
        <taxon>Fabaceae</taxon>
        <taxon>Papilionoideae</taxon>
        <taxon>50 kb inversion clade</taxon>
        <taxon>NPAAA clade</taxon>
        <taxon>indigoferoid/millettioid clade</taxon>
        <taxon>Phaseoleae</taxon>
        <taxon>Glycine</taxon>
        <taxon>Glycine subgen. Soja</taxon>
    </lineage>
</organism>
<name>A0A445FMZ5_GLYSO</name>
<gene>
    <name evidence="2" type="ORF">D0Y65_047261</name>
</gene>
<evidence type="ECO:0000256" key="1">
    <source>
        <dbReference type="SAM" id="MobiDB-lite"/>
    </source>
</evidence>
<evidence type="ECO:0000313" key="2">
    <source>
        <dbReference type="EMBL" id="RZB50256.1"/>
    </source>
</evidence>
<proteinExistence type="predicted"/>
<dbReference type="Proteomes" id="UP000289340">
    <property type="component" value="Chromosome 18"/>
</dbReference>
<dbReference type="EMBL" id="QZWG01000018">
    <property type="protein sequence ID" value="RZB50256.1"/>
    <property type="molecule type" value="Genomic_DNA"/>
</dbReference>
<evidence type="ECO:0000313" key="3">
    <source>
        <dbReference type="Proteomes" id="UP000289340"/>
    </source>
</evidence>
<comment type="caution">
    <text evidence="2">The sequence shown here is derived from an EMBL/GenBank/DDBJ whole genome shotgun (WGS) entry which is preliminary data.</text>
</comment>
<protein>
    <submittedName>
        <fullName evidence="2">Uncharacterized protein</fullName>
    </submittedName>
</protein>
<dbReference type="AlphaFoldDB" id="A0A445FMZ5"/>
<feature type="region of interest" description="Disordered" evidence="1">
    <location>
        <begin position="283"/>
        <end position="309"/>
    </location>
</feature>
<reference evidence="2 3" key="1">
    <citation type="submission" date="2018-09" db="EMBL/GenBank/DDBJ databases">
        <title>A high-quality reference genome of wild soybean provides a powerful tool to mine soybean genomes.</title>
        <authorList>
            <person name="Xie M."/>
            <person name="Chung C.Y.L."/>
            <person name="Li M.-W."/>
            <person name="Wong F.-L."/>
            <person name="Chan T.-F."/>
            <person name="Lam H.-M."/>
        </authorList>
    </citation>
    <scope>NUCLEOTIDE SEQUENCE [LARGE SCALE GENOMIC DNA]</scope>
    <source>
        <strain evidence="3">cv. W05</strain>
        <tissue evidence="2">Hypocotyl of etiolated seedlings</tissue>
    </source>
</reference>
<feature type="compositionally biased region" description="Acidic residues" evidence="1">
    <location>
        <begin position="288"/>
        <end position="300"/>
    </location>
</feature>
<keyword evidence="3" id="KW-1185">Reference proteome</keyword>
<sequence>MQFGLRSPEVPDENTISRGSITIQFSFHLSALSMMEYENHRRVRTLSTDKFKWPLTKDTVVLRVTTRTYVIALPGLLYALQFPRLCSRERLRILSNVFRKYGHFQDLRPQKLGGCSMQFDEPEMLEVLRPDFEPIAHETLLELGNIPGISRFCMEEQNSSFLRACRMSVMTKMIMESMRVKTMTSSLVEIKGTNPPEAHQGRAYAVMSTYTRLVDSAEYASLVSCGLVEELENVVSPLRFGSVDVGYQVWNLNHLGLLSFMSLLGPHVEEEVKYVSAREELWNAMAETEQEEEADEASDHDEDKGEETN</sequence>